<dbReference type="PANTHER" id="PTHR43415:SF3">
    <property type="entry name" value="GNAT-FAMILY ACETYLTRANSFERASE"/>
    <property type="match status" value="1"/>
</dbReference>
<dbReference type="OrthoDB" id="893030at2"/>
<evidence type="ECO:0000313" key="2">
    <source>
        <dbReference type="EMBL" id="SHF39827.1"/>
    </source>
</evidence>
<dbReference type="InterPro" id="IPR016181">
    <property type="entry name" value="Acyl_CoA_acyltransferase"/>
</dbReference>
<keyword evidence="3" id="KW-1185">Reference proteome</keyword>
<protein>
    <submittedName>
        <fullName evidence="2">Diamine N-acetyltransferase</fullName>
    </submittedName>
</protein>
<evidence type="ECO:0000259" key="1">
    <source>
        <dbReference type="PROSITE" id="PS51186"/>
    </source>
</evidence>
<proteinExistence type="predicted"/>
<dbReference type="Pfam" id="PF13302">
    <property type="entry name" value="Acetyltransf_3"/>
    <property type="match status" value="1"/>
</dbReference>
<dbReference type="SUPFAM" id="SSF55729">
    <property type="entry name" value="Acyl-CoA N-acyltransferases (Nat)"/>
    <property type="match status" value="1"/>
</dbReference>
<organism evidence="2 3">
    <name type="scientific">Dysgonomonas macrotermitis</name>
    <dbReference type="NCBI Taxonomy" id="1346286"/>
    <lineage>
        <taxon>Bacteria</taxon>
        <taxon>Pseudomonadati</taxon>
        <taxon>Bacteroidota</taxon>
        <taxon>Bacteroidia</taxon>
        <taxon>Bacteroidales</taxon>
        <taxon>Dysgonomonadaceae</taxon>
        <taxon>Dysgonomonas</taxon>
    </lineage>
</organism>
<dbReference type="GO" id="GO:0016747">
    <property type="term" value="F:acyltransferase activity, transferring groups other than amino-acyl groups"/>
    <property type="evidence" value="ECO:0007669"/>
    <property type="project" value="InterPro"/>
</dbReference>
<dbReference type="EMBL" id="FQUC01000006">
    <property type="protein sequence ID" value="SHF39827.1"/>
    <property type="molecule type" value="Genomic_DNA"/>
</dbReference>
<reference evidence="3" key="1">
    <citation type="submission" date="2016-11" db="EMBL/GenBank/DDBJ databases">
        <authorList>
            <person name="Varghese N."/>
            <person name="Submissions S."/>
        </authorList>
    </citation>
    <scope>NUCLEOTIDE SEQUENCE [LARGE SCALE GENOMIC DNA]</scope>
    <source>
        <strain evidence="3">DSM 27370</strain>
    </source>
</reference>
<dbReference type="InterPro" id="IPR000182">
    <property type="entry name" value="GNAT_dom"/>
</dbReference>
<dbReference type="PROSITE" id="PS51186">
    <property type="entry name" value="GNAT"/>
    <property type="match status" value="1"/>
</dbReference>
<gene>
    <name evidence="2" type="ORF">SAMN05444362_10612</name>
</gene>
<dbReference type="Proteomes" id="UP000184480">
    <property type="component" value="Unassembled WGS sequence"/>
</dbReference>
<feature type="domain" description="N-acetyltransferase" evidence="1">
    <location>
        <begin position="8"/>
        <end position="165"/>
    </location>
</feature>
<dbReference type="Gene3D" id="3.40.630.30">
    <property type="match status" value="1"/>
</dbReference>
<accession>A0A1M5BBX4</accession>
<sequence length="177" mass="21091">MLLENDIIKMRALEPEDLSILYKWENDTRLWIHGNTLTPYSKLALREYIAETQRTDIFQAKQLRLMIELKQDNIVIGTVDIYDFDFHHSKAGIGILIDNEYRQHNYATEALELVREYVFGFLRINQLYAYIAANNDKSLRLFEKSGYKQSGLLKEWIFCDNKYKDVYIYQLFSTLKQ</sequence>
<evidence type="ECO:0000313" key="3">
    <source>
        <dbReference type="Proteomes" id="UP000184480"/>
    </source>
</evidence>
<dbReference type="STRING" id="1346286.SAMN05444362_10612"/>
<dbReference type="AlphaFoldDB" id="A0A1M5BBX4"/>
<keyword evidence="2" id="KW-0808">Transferase</keyword>
<dbReference type="PANTHER" id="PTHR43415">
    <property type="entry name" value="SPERMIDINE N(1)-ACETYLTRANSFERASE"/>
    <property type="match status" value="1"/>
</dbReference>
<name>A0A1M5BBX4_9BACT</name>